<organism evidence="1 2">
    <name type="scientific">Multifurca ochricompacta</name>
    <dbReference type="NCBI Taxonomy" id="376703"/>
    <lineage>
        <taxon>Eukaryota</taxon>
        <taxon>Fungi</taxon>
        <taxon>Dikarya</taxon>
        <taxon>Basidiomycota</taxon>
        <taxon>Agaricomycotina</taxon>
        <taxon>Agaricomycetes</taxon>
        <taxon>Russulales</taxon>
        <taxon>Russulaceae</taxon>
        <taxon>Multifurca</taxon>
    </lineage>
</organism>
<dbReference type="Proteomes" id="UP001203297">
    <property type="component" value="Unassembled WGS sequence"/>
</dbReference>
<sequence length="69" mass="7982">MSRLLTTKTTLKFMPLAIGILLRHYYEKVKAKNKEGAETEKTFVPLRCEELMYDEAFSITRNILSGITK</sequence>
<dbReference type="AlphaFoldDB" id="A0AAD4M4L0"/>
<name>A0AAD4M4L0_9AGAM</name>
<evidence type="ECO:0000313" key="2">
    <source>
        <dbReference type="Proteomes" id="UP001203297"/>
    </source>
</evidence>
<keyword evidence="2" id="KW-1185">Reference proteome</keyword>
<dbReference type="EMBL" id="WTXG01000013">
    <property type="protein sequence ID" value="KAI0301665.1"/>
    <property type="molecule type" value="Genomic_DNA"/>
</dbReference>
<accession>A0AAD4M4L0</accession>
<evidence type="ECO:0000313" key="1">
    <source>
        <dbReference type="EMBL" id="KAI0301665.1"/>
    </source>
</evidence>
<comment type="caution">
    <text evidence="1">The sequence shown here is derived from an EMBL/GenBank/DDBJ whole genome shotgun (WGS) entry which is preliminary data.</text>
</comment>
<proteinExistence type="predicted"/>
<reference evidence="1" key="1">
    <citation type="journal article" date="2022" name="New Phytol.">
        <title>Evolutionary transition to the ectomycorrhizal habit in the genomes of a hyperdiverse lineage of mushroom-forming fungi.</title>
        <authorList>
            <person name="Looney B."/>
            <person name="Miyauchi S."/>
            <person name="Morin E."/>
            <person name="Drula E."/>
            <person name="Courty P.E."/>
            <person name="Kohler A."/>
            <person name="Kuo A."/>
            <person name="LaButti K."/>
            <person name="Pangilinan J."/>
            <person name="Lipzen A."/>
            <person name="Riley R."/>
            <person name="Andreopoulos W."/>
            <person name="He G."/>
            <person name="Johnson J."/>
            <person name="Nolan M."/>
            <person name="Tritt A."/>
            <person name="Barry K.W."/>
            <person name="Grigoriev I.V."/>
            <person name="Nagy L.G."/>
            <person name="Hibbett D."/>
            <person name="Henrissat B."/>
            <person name="Matheny P.B."/>
            <person name="Labbe J."/>
            <person name="Martin F.M."/>
        </authorList>
    </citation>
    <scope>NUCLEOTIDE SEQUENCE</scope>
    <source>
        <strain evidence="1">BPL690</strain>
    </source>
</reference>
<protein>
    <submittedName>
        <fullName evidence="1">Uncharacterized protein</fullName>
    </submittedName>
</protein>
<gene>
    <name evidence="1" type="ORF">B0F90DRAFT_1716708</name>
</gene>